<keyword evidence="6" id="KW-1185">Reference proteome</keyword>
<evidence type="ECO:0000256" key="1">
    <source>
        <dbReference type="ARBA" id="ARBA00010688"/>
    </source>
</evidence>
<accession>A0A830H4L1</accession>
<sequence length="364" mass="37726">MDVVIQVDDAFLTEKGLTRGGCLPCDLQDAELLVDEAKKACGTDISLRPGGSAANVARMMARLGGSVAVKFVGSCGDDDMGEAYRKSMEAEGVCAEGVVATDSYDTGRCVCLVEELNGERTMRSFLGASSALDASAVASAAPGITMCHLEGYALWRDGLTAACAKAAIENAGRPCVLSLDLASHELVTRRFDELRQVLDGGHFDVIFCNEEEALALDACLSGSDAGVDDDDDDDDLDRDAAIMRALDYLSASCSTFANVSLGARGCLVASQRHGVQSTFIEGITVRHVVDTVGCGDAYAAGVLWALAQGAHPVCAARIGQACGAATASSVGATVMDDGGLQMLQWTVDAYLAQGGSLLQPSTTL</sequence>
<dbReference type="GO" id="GO:0016301">
    <property type="term" value="F:kinase activity"/>
    <property type="evidence" value="ECO:0007669"/>
    <property type="project" value="UniProtKB-KW"/>
</dbReference>
<dbReference type="CDD" id="cd01168">
    <property type="entry name" value="adenosine_kinase"/>
    <property type="match status" value="1"/>
</dbReference>
<gene>
    <name evidence="5" type="ORF">PPROV_000083200</name>
</gene>
<proteinExistence type="inferred from homology"/>
<comment type="similarity">
    <text evidence="1">Belongs to the carbohydrate kinase PfkB family.</text>
</comment>
<dbReference type="PANTHER" id="PTHR43320:SF1">
    <property type="entry name" value="OS01G0105900 PROTEIN"/>
    <property type="match status" value="1"/>
</dbReference>
<comment type="caution">
    <text evidence="5">The sequence shown here is derived from an EMBL/GenBank/DDBJ whole genome shotgun (WGS) entry which is preliminary data.</text>
</comment>
<protein>
    <recommendedName>
        <fullName evidence="4">Carbohydrate kinase PfkB domain-containing protein</fullName>
    </recommendedName>
</protein>
<evidence type="ECO:0000313" key="6">
    <source>
        <dbReference type="Proteomes" id="UP000660262"/>
    </source>
</evidence>
<evidence type="ECO:0000256" key="2">
    <source>
        <dbReference type="ARBA" id="ARBA00022679"/>
    </source>
</evidence>
<dbReference type="Pfam" id="PF00294">
    <property type="entry name" value="PfkB"/>
    <property type="match status" value="1"/>
</dbReference>
<dbReference type="OrthoDB" id="414463at2759"/>
<keyword evidence="2" id="KW-0808">Transferase</keyword>
<dbReference type="AlphaFoldDB" id="A0A830H4L1"/>
<dbReference type="InterPro" id="IPR029056">
    <property type="entry name" value="Ribokinase-like"/>
</dbReference>
<evidence type="ECO:0000259" key="4">
    <source>
        <dbReference type="Pfam" id="PF00294"/>
    </source>
</evidence>
<dbReference type="SUPFAM" id="SSF53613">
    <property type="entry name" value="Ribokinase-like"/>
    <property type="match status" value="1"/>
</dbReference>
<dbReference type="PANTHER" id="PTHR43320">
    <property type="entry name" value="SUGAR KINASE"/>
    <property type="match status" value="1"/>
</dbReference>
<dbReference type="InterPro" id="IPR052700">
    <property type="entry name" value="Carb_kinase_PfkB-like"/>
</dbReference>
<feature type="domain" description="Carbohydrate kinase PfkB" evidence="4">
    <location>
        <begin position="41"/>
        <end position="334"/>
    </location>
</feature>
<dbReference type="Gene3D" id="3.40.1190.20">
    <property type="match status" value="1"/>
</dbReference>
<dbReference type="EMBL" id="BNJQ01000002">
    <property type="protein sequence ID" value="GHP02076.1"/>
    <property type="molecule type" value="Genomic_DNA"/>
</dbReference>
<dbReference type="InterPro" id="IPR011611">
    <property type="entry name" value="PfkB_dom"/>
</dbReference>
<organism evidence="5 6">
    <name type="scientific">Pycnococcus provasolii</name>
    <dbReference type="NCBI Taxonomy" id="41880"/>
    <lineage>
        <taxon>Eukaryota</taxon>
        <taxon>Viridiplantae</taxon>
        <taxon>Chlorophyta</taxon>
        <taxon>Pseudoscourfieldiophyceae</taxon>
        <taxon>Pseudoscourfieldiales</taxon>
        <taxon>Pycnococcaceae</taxon>
        <taxon>Pycnococcus</taxon>
    </lineage>
</organism>
<evidence type="ECO:0000256" key="3">
    <source>
        <dbReference type="ARBA" id="ARBA00022777"/>
    </source>
</evidence>
<keyword evidence="3" id="KW-0418">Kinase</keyword>
<dbReference type="Proteomes" id="UP000660262">
    <property type="component" value="Unassembled WGS sequence"/>
</dbReference>
<name>A0A830H4L1_9CHLO</name>
<reference evidence="5" key="1">
    <citation type="submission" date="2020-10" db="EMBL/GenBank/DDBJ databases">
        <title>Unveiling of a novel bifunctional photoreceptor, Dualchrome1, isolated from a cosmopolitan green alga.</title>
        <authorList>
            <person name="Suzuki S."/>
            <person name="Kawachi M."/>
        </authorList>
    </citation>
    <scope>NUCLEOTIDE SEQUENCE</scope>
    <source>
        <strain evidence="5">NIES 2893</strain>
    </source>
</reference>
<evidence type="ECO:0000313" key="5">
    <source>
        <dbReference type="EMBL" id="GHP02076.1"/>
    </source>
</evidence>